<keyword evidence="5 9" id="KW-0560">Oxidoreductase</keyword>
<dbReference type="PRINTS" id="PR00463">
    <property type="entry name" value="EP450I"/>
</dbReference>
<keyword evidence="4 8" id="KW-0479">Metal-binding</keyword>
<evidence type="ECO:0000313" key="11">
    <source>
        <dbReference type="Proteomes" id="UP000256690"/>
    </source>
</evidence>
<reference evidence="10 11" key="1">
    <citation type="journal article" date="2018" name="IMA Fungus">
        <title>IMA Genome-F 9: Draft genome sequence of Annulohypoxylon stygium, Aspergillus mulundensis, Berkeleyomyces basicola (syn. Thielaviopsis basicola), Ceratocystis smalleyi, two Cercospora beticola strains, Coleophoma cylindrospora, Fusarium fracticaudum, Phialophora cf. hyalina, and Morchella septimelata.</title>
        <authorList>
            <person name="Wingfield B.D."/>
            <person name="Bills G.F."/>
            <person name="Dong Y."/>
            <person name="Huang W."/>
            <person name="Nel W.J."/>
            <person name="Swalarsk-Parry B.S."/>
            <person name="Vaghefi N."/>
            <person name="Wilken P.M."/>
            <person name="An Z."/>
            <person name="de Beer Z.W."/>
            <person name="De Vos L."/>
            <person name="Chen L."/>
            <person name="Duong T.A."/>
            <person name="Gao Y."/>
            <person name="Hammerbacher A."/>
            <person name="Kikkert J.R."/>
            <person name="Li Y."/>
            <person name="Li H."/>
            <person name="Li K."/>
            <person name="Li Q."/>
            <person name="Liu X."/>
            <person name="Ma X."/>
            <person name="Naidoo K."/>
            <person name="Pethybridge S.J."/>
            <person name="Sun J."/>
            <person name="Steenkamp E.T."/>
            <person name="van der Nest M.A."/>
            <person name="van Wyk S."/>
            <person name="Wingfield M.J."/>
            <person name="Xiong C."/>
            <person name="Yue Q."/>
            <person name="Zhang X."/>
        </authorList>
    </citation>
    <scope>NUCLEOTIDE SEQUENCE [LARGE SCALE GENOMIC DNA]</scope>
    <source>
        <strain evidence="10 11">DSM 5745</strain>
    </source>
</reference>
<evidence type="ECO:0000256" key="6">
    <source>
        <dbReference type="ARBA" id="ARBA00023004"/>
    </source>
</evidence>
<dbReference type="Pfam" id="PF00067">
    <property type="entry name" value="p450"/>
    <property type="match status" value="2"/>
</dbReference>
<dbReference type="EMBL" id="PVWQ01000006">
    <property type="protein sequence ID" value="RDW79333.1"/>
    <property type="molecule type" value="Genomic_DNA"/>
</dbReference>
<dbReference type="InterPro" id="IPR050364">
    <property type="entry name" value="Cytochrome_P450_fung"/>
</dbReference>
<evidence type="ECO:0000256" key="3">
    <source>
        <dbReference type="ARBA" id="ARBA00022617"/>
    </source>
</evidence>
<name>A0A3D8RZ59_9EURO</name>
<organism evidence="10 11">
    <name type="scientific">Aspergillus mulundensis</name>
    <dbReference type="NCBI Taxonomy" id="1810919"/>
    <lineage>
        <taxon>Eukaryota</taxon>
        <taxon>Fungi</taxon>
        <taxon>Dikarya</taxon>
        <taxon>Ascomycota</taxon>
        <taxon>Pezizomycotina</taxon>
        <taxon>Eurotiomycetes</taxon>
        <taxon>Eurotiomycetidae</taxon>
        <taxon>Eurotiales</taxon>
        <taxon>Aspergillaceae</taxon>
        <taxon>Aspergillus</taxon>
        <taxon>Aspergillus subgen. Nidulantes</taxon>
    </lineage>
</organism>
<evidence type="ECO:0000256" key="9">
    <source>
        <dbReference type="RuleBase" id="RU000461"/>
    </source>
</evidence>
<dbReference type="STRING" id="1810919.A0A3D8RZ59"/>
<dbReference type="GO" id="GO:0005506">
    <property type="term" value="F:iron ion binding"/>
    <property type="evidence" value="ECO:0007669"/>
    <property type="project" value="InterPro"/>
</dbReference>
<keyword evidence="7 9" id="KW-0503">Monooxygenase</keyword>
<evidence type="ECO:0008006" key="12">
    <source>
        <dbReference type="Google" id="ProtNLM"/>
    </source>
</evidence>
<keyword evidence="3 8" id="KW-0349">Heme</keyword>
<dbReference type="Gene3D" id="1.10.630.10">
    <property type="entry name" value="Cytochrome P450"/>
    <property type="match status" value="1"/>
</dbReference>
<proteinExistence type="inferred from homology"/>
<dbReference type="PANTHER" id="PTHR46300">
    <property type="entry name" value="P450, PUTATIVE (EUROFUNG)-RELATED-RELATED"/>
    <property type="match status" value="1"/>
</dbReference>
<dbReference type="AlphaFoldDB" id="A0A3D8RZ59"/>
<dbReference type="PRINTS" id="PR00385">
    <property type="entry name" value="P450"/>
</dbReference>
<evidence type="ECO:0000256" key="5">
    <source>
        <dbReference type="ARBA" id="ARBA00023002"/>
    </source>
</evidence>
<dbReference type="InterPro" id="IPR036396">
    <property type="entry name" value="Cyt_P450_sf"/>
</dbReference>
<dbReference type="InterPro" id="IPR017972">
    <property type="entry name" value="Cyt_P450_CS"/>
</dbReference>
<dbReference type="GO" id="GO:0004497">
    <property type="term" value="F:monooxygenase activity"/>
    <property type="evidence" value="ECO:0007669"/>
    <property type="project" value="UniProtKB-KW"/>
</dbReference>
<dbReference type="SUPFAM" id="SSF48264">
    <property type="entry name" value="Cytochrome P450"/>
    <property type="match status" value="1"/>
</dbReference>
<comment type="cofactor">
    <cofactor evidence="1 8">
        <name>heme</name>
        <dbReference type="ChEBI" id="CHEBI:30413"/>
    </cofactor>
</comment>
<dbReference type="GO" id="GO:0016705">
    <property type="term" value="F:oxidoreductase activity, acting on paired donors, with incorporation or reduction of molecular oxygen"/>
    <property type="evidence" value="ECO:0007669"/>
    <property type="project" value="InterPro"/>
</dbReference>
<dbReference type="InterPro" id="IPR001128">
    <property type="entry name" value="Cyt_P450"/>
</dbReference>
<evidence type="ECO:0000256" key="8">
    <source>
        <dbReference type="PIRSR" id="PIRSR602401-1"/>
    </source>
</evidence>
<keyword evidence="6 8" id="KW-0408">Iron</keyword>
<evidence type="ECO:0000256" key="4">
    <source>
        <dbReference type="ARBA" id="ARBA00022723"/>
    </source>
</evidence>
<comment type="caution">
    <text evidence="10">The sequence shown here is derived from an EMBL/GenBank/DDBJ whole genome shotgun (WGS) entry which is preliminary data.</text>
</comment>
<feature type="binding site" description="axial binding residue" evidence="8">
    <location>
        <position position="470"/>
    </location>
    <ligand>
        <name>heme</name>
        <dbReference type="ChEBI" id="CHEBI:30413"/>
    </ligand>
    <ligandPart>
        <name>Fe</name>
        <dbReference type="ChEBI" id="CHEBI:18248"/>
    </ligandPart>
</feature>
<comment type="similarity">
    <text evidence="2 9">Belongs to the cytochrome P450 family.</text>
</comment>
<keyword evidence="11" id="KW-1185">Reference proteome</keyword>
<dbReference type="InterPro" id="IPR002401">
    <property type="entry name" value="Cyt_P450_E_grp-I"/>
</dbReference>
<dbReference type="PANTHER" id="PTHR46300:SF7">
    <property type="entry name" value="P450, PUTATIVE (EUROFUNG)-RELATED"/>
    <property type="match status" value="1"/>
</dbReference>
<dbReference type="GeneID" id="38116555"/>
<dbReference type="OrthoDB" id="2789670at2759"/>
<dbReference type="PROSITE" id="PS00086">
    <property type="entry name" value="CYTOCHROME_P450"/>
    <property type="match status" value="1"/>
</dbReference>
<accession>A0A3D8RZ59</accession>
<evidence type="ECO:0000256" key="2">
    <source>
        <dbReference type="ARBA" id="ARBA00010617"/>
    </source>
</evidence>
<sequence length="553" mass="61703">MFPFIVLCLAGVAALWVVRKRPASRPRAPLPPGPQGIPLLGNINELAPKDDTPRWKFWRDSLAQYGPVSSLNVFGQTIIILNDVEAAVDILDRKGSVTQFDTDLTMPKMCGWGEARPHPGDLGHWKGVRSNLKREMGTKQAVSRLHPLIDRTTRQLLWHLLEAPDNIRDHIGRDAAGFFLNLGYGYNMAPRDHLTGKEDPFYELTRKANSLFWEIFSRQDWIVNQIPLLQYLPACFPGAEFARKAKEIKGSIEEIKVLGLKVVQKMARDQTTLQPSMLARLLQDGAPEPGSEREAAMMWSPLELYLGGNEAVSRFESAIVQPKVTDEPARQAVATFNSILIAMALHPHVQRKAQDELDRVVGPDALPGFQHRASLPYINAILRETLRWHPPALIPPPHVSNADLMWNGYLLPKGSYLLANIGAFTQNAALYKDPTTFDPVRFLARGPDSQSHTPEPDIQKFIFGFGRRVCPGRFLADEMLFLFTAQVLACFNIAPKVPGTSEPKWLAGIISQPGPFDLSIEPRSRQHEVLIREAGKETLATAQDAEELAKLAV</sequence>
<evidence type="ECO:0000313" key="10">
    <source>
        <dbReference type="EMBL" id="RDW79333.1"/>
    </source>
</evidence>
<evidence type="ECO:0000256" key="7">
    <source>
        <dbReference type="ARBA" id="ARBA00023033"/>
    </source>
</evidence>
<dbReference type="Proteomes" id="UP000256690">
    <property type="component" value="Unassembled WGS sequence"/>
</dbReference>
<dbReference type="GO" id="GO:0020037">
    <property type="term" value="F:heme binding"/>
    <property type="evidence" value="ECO:0007669"/>
    <property type="project" value="InterPro"/>
</dbReference>
<gene>
    <name evidence="10" type="ORF">DSM5745_06185</name>
</gene>
<dbReference type="RefSeq" id="XP_026604033.1">
    <property type="nucleotide sequence ID" value="XM_026748201.1"/>
</dbReference>
<protein>
    <recommendedName>
        <fullName evidence="12">Cytochrome P450</fullName>
    </recommendedName>
</protein>
<evidence type="ECO:0000256" key="1">
    <source>
        <dbReference type="ARBA" id="ARBA00001971"/>
    </source>
</evidence>